<dbReference type="AlphaFoldDB" id="A0A1I6L9G0"/>
<organism evidence="2 3">
    <name type="scientific">Sphingomonas jatrophae</name>
    <dbReference type="NCBI Taxonomy" id="1166337"/>
    <lineage>
        <taxon>Bacteria</taxon>
        <taxon>Pseudomonadati</taxon>
        <taxon>Pseudomonadota</taxon>
        <taxon>Alphaproteobacteria</taxon>
        <taxon>Sphingomonadales</taxon>
        <taxon>Sphingomonadaceae</taxon>
        <taxon>Sphingomonas</taxon>
    </lineage>
</organism>
<evidence type="ECO:0000313" key="2">
    <source>
        <dbReference type="EMBL" id="SFS00082.1"/>
    </source>
</evidence>
<dbReference type="SUPFAM" id="SSF47413">
    <property type="entry name" value="lambda repressor-like DNA-binding domains"/>
    <property type="match status" value="1"/>
</dbReference>
<name>A0A1I6L9G0_9SPHN</name>
<protein>
    <submittedName>
        <fullName evidence="2">Transcriptional regulator, contains XRE-family HTH domain</fullName>
    </submittedName>
</protein>
<gene>
    <name evidence="2" type="ORF">SAMN05192580_2472</name>
</gene>
<dbReference type="SMART" id="SM00530">
    <property type="entry name" value="HTH_XRE"/>
    <property type="match status" value="1"/>
</dbReference>
<dbReference type="EMBL" id="FOZG01000002">
    <property type="protein sequence ID" value="SFS00082.1"/>
    <property type="molecule type" value="Genomic_DNA"/>
</dbReference>
<evidence type="ECO:0000313" key="3">
    <source>
        <dbReference type="Proteomes" id="UP000198824"/>
    </source>
</evidence>
<proteinExistence type="predicted"/>
<accession>A0A1I6L9G0</accession>
<dbReference type="PROSITE" id="PS50943">
    <property type="entry name" value="HTH_CROC1"/>
    <property type="match status" value="1"/>
</dbReference>
<dbReference type="Proteomes" id="UP000198824">
    <property type="component" value="Unassembled WGS sequence"/>
</dbReference>
<dbReference type="Gene3D" id="1.10.260.40">
    <property type="entry name" value="lambda repressor-like DNA-binding domains"/>
    <property type="match status" value="1"/>
</dbReference>
<sequence>MTLYTSIMALGDRVKTLRKERAMTQEDLAGRSGLALATIQRAERGERLSADTIASLAAAFDLHATDLTSSEQAQDDQPYLPLETIRSGRQLVGLIGRGESLDFSFVELSDLGQAELVEQLQTWCSPLGPSRIPAGAVAQVKLELEALRLLNAMAEHGLTVTGATFTVTAYEVDDDCGAGQPVLMGQCDYVCAVLRVGTRDELVDRAYVMDGLGKWENPGPEVVFPPQPDTMEDWLRDLGTA</sequence>
<dbReference type="RefSeq" id="WP_165611298.1">
    <property type="nucleotide sequence ID" value="NZ_FOZG01000002.1"/>
</dbReference>
<dbReference type="InterPro" id="IPR001387">
    <property type="entry name" value="Cro/C1-type_HTH"/>
</dbReference>
<feature type="domain" description="HTH cro/C1-type" evidence="1">
    <location>
        <begin position="14"/>
        <end position="67"/>
    </location>
</feature>
<dbReference type="STRING" id="1166337.SAMN05192580_2472"/>
<keyword evidence="3" id="KW-1185">Reference proteome</keyword>
<dbReference type="CDD" id="cd00093">
    <property type="entry name" value="HTH_XRE"/>
    <property type="match status" value="1"/>
</dbReference>
<dbReference type="GO" id="GO:0003677">
    <property type="term" value="F:DNA binding"/>
    <property type="evidence" value="ECO:0007669"/>
    <property type="project" value="InterPro"/>
</dbReference>
<dbReference type="InterPro" id="IPR010982">
    <property type="entry name" value="Lambda_DNA-bd_dom_sf"/>
</dbReference>
<reference evidence="2 3" key="1">
    <citation type="submission" date="2016-10" db="EMBL/GenBank/DDBJ databases">
        <authorList>
            <person name="de Groot N.N."/>
        </authorList>
    </citation>
    <scope>NUCLEOTIDE SEQUENCE [LARGE SCALE GENOMIC DNA]</scope>
    <source>
        <strain evidence="2 3">S5-249</strain>
    </source>
</reference>
<dbReference type="Pfam" id="PF01381">
    <property type="entry name" value="HTH_3"/>
    <property type="match status" value="1"/>
</dbReference>
<evidence type="ECO:0000259" key="1">
    <source>
        <dbReference type="PROSITE" id="PS50943"/>
    </source>
</evidence>